<dbReference type="PROSITE" id="PS51358">
    <property type="entry name" value="NOP"/>
    <property type="match status" value="1"/>
</dbReference>
<comment type="subunit">
    <text evidence="8">Part of a large pre-ribosomal ribonucleoprotein (RNP) complex, that consists of at least 62 ribosomal proteins, 45 nonribosomal proteins and both pre-rRNA and mature rRNA species. Within this complex directly interacts with TCOF1 in an RNA-independent manner. Core component of box C/D small nucleolar ribonucleoprotein (snoRNP) particles; the core proteins SNU13, NOP56, NOP58 and FBL or FBLL1 assemble stepwise onto the snoRNA. Interacts with NOP1 and NOP58. Interacts with NUFIP1, RUVBL1 and RUVBL2; RUVBL1:RUVBL2 seem to bridge the association of NOP56 with NUFIP1. Part of the small subunit (SSU) processome, composed of more than 70 proteins and the RNA chaperone small nucleolar RNA (snoRNA) U3. Interacts with NOP2 and FBL.</text>
</comment>
<proteinExistence type="inferred from homology"/>
<dbReference type="STRING" id="1661398.A0A482WCI7"/>
<dbReference type="GO" id="GO:0005730">
    <property type="term" value="C:nucleolus"/>
    <property type="evidence" value="ECO:0007669"/>
    <property type="project" value="UniProtKB-SubCell"/>
</dbReference>
<feature type="compositionally biased region" description="Basic residues" evidence="9">
    <location>
        <begin position="1322"/>
        <end position="1335"/>
    </location>
</feature>
<dbReference type="GO" id="GO:0042254">
    <property type="term" value="P:ribosome biogenesis"/>
    <property type="evidence" value="ECO:0007669"/>
    <property type="project" value="UniProtKB-KW"/>
</dbReference>
<dbReference type="Pfam" id="PF08156">
    <property type="entry name" value="NOP5NT"/>
    <property type="match status" value="1"/>
</dbReference>
<dbReference type="InterPro" id="IPR012976">
    <property type="entry name" value="NOSIC"/>
</dbReference>
<dbReference type="InterPro" id="IPR045461">
    <property type="entry name" value="Wolframin_OB_fold"/>
</dbReference>
<evidence type="ECO:0000256" key="5">
    <source>
        <dbReference type="ARBA" id="ARBA00040742"/>
    </source>
</evidence>
<dbReference type="Pfam" id="PF20023">
    <property type="entry name" value="WSLR"/>
    <property type="match status" value="2"/>
</dbReference>
<dbReference type="Gene3D" id="1.10.287.4070">
    <property type="match status" value="1"/>
</dbReference>
<dbReference type="Pfam" id="PF01798">
    <property type="entry name" value="Nop"/>
    <property type="match status" value="1"/>
</dbReference>
<evidence type="ECO:0000256" key="9">
    <source>
        <dbReference type="SAM" id="MobiDB-lite"/>
    </source>
</evidence>
<keyword evidence="13" id="KW-1185">Reference proteome</keyword>
<feature type="transmembrane region" description="Helical" evidence="10">
    <location>
        <begin position="550"/>
        <end position="572"/>
    </location>
</feature>
<keyword evidence="3" id="KW-0690">Ribosome biogenesis</keyword>
<feature type="compositionally biased region" description="Basic residues" evidence="9">
    <location>
        <begin position="1282"/>
        <end position="1291"/>
    </location>
</feature>
<feature type="region of interest" description="Disordered" evidence="9">
    <location>
        <begin position="1279"/>
        <end position="1335"/>
    </location>
</feature>
<dbReference type="FunFam" id="1.10.246.90:FF:000001">
    <property type="entry name" value="Nucleolar protein 56"/>
    <property type="match status" value="1"/>
</dbReference>
<feature type="transmembrane region" description="Helical" evidence="10">
    <location>
        <begin position="378"/>
        <end position="397"/>
    </location>
</feature>
<feature type="transmembrane region" description="Helical" evidence="10">
    <location>
        <begin position="579"/>
        <end position="596"/>
    </location>
</feature>
<comment type="caution">
    <text evidence="12">The sequence shown here is derived from an EMBL/GenBank/DDBJ whole genome shotgun (WGS) entry which is preliminary data.</text>
</comment>
<dbReference type="OrthoDB" id="5865303at2759"/>
<evidence type="ECO:0000256" key="3">
    <source>
        <dbReference type="ARBA" id="ARBA00022517"/>
    </source>
</evidence>
<protein>
    <recommendedName>
        <fullName evidence="5">Nucleolar protein 56</fullName>
    </recommendedName>
    <alternativeName>
        <fullName evidence="6">Nucleolar protein 5A</fullName>
    </alternativeName>
</protein>
<keyword evidence="10" id="KW-0472">Membrane</keyword>
<keyword evidence="10" id="KW-0812">Transmembrane</keyword>
<feature type="transmembrane region" description="Helical" evidence="10">
    <location>
        <begin position="354"/>
        <end position="372"/>
    </location>
</feature>
<feature type="transmembrane region" description="Helical" evidence="10">
    <location>
        <begin position="444"/>
        <end position="471"/>
    </location>
</feature>
<feature type="domain" description="Nop" evidence="11">
    <location>
        <begin position="1136"/>
        <end position="1254"/>
    </location>
</feature>
<feature type="transmembrane region" description="Helical" evidence="10">
    <location>
        <begin position="290"/>
        <end position="313"/>
    </location>
</feature>
<reference evidence="12 13" key="1">
    <citation type="submission" date="2017-03" db="EMBL/GenBank/DDBJ databases">
        <title>Genome of the blue death feigning beetle - Asbolus verrucosus.</title>
        <authorList>
            <person name="Rider S.D."/>
        </authorList>
    </citation>
    <scope>NUCLEOTIDE SEQUENCE [LARGE SCALE GENOMIC DNA]</scope>
    <source>
        <strain evidence="12">Butters</strain>
        <tissue evidence="12">Head and leg muscle</tissue>
    </source>
</reference>
<evidence type="ECO:0000259" key="11">
    <source>
        <dbReference type="PROSITE" id="PS51358"/>
    </source>
</evidence>
<dbReference type="FunFam" id="1.10.287.4070:FF:000002">
    <property type="entry name" value="Nucleolar protein 56"/>
    <property type="match status" value="1"/>
</dbReference>
<dbReference type="SUPFAM" id="SSF89124">
    <property type="entry name" value="Nop domain"/>
    <property type="match status" value="1"/>
</dbReference>
<dbReference type="InterPro" id="IPR026209">
    <property type="entry name" value="Wolframin_fam"/>
</dbReference>
<dbReference type="PRINTS" id="PR02060">
    <property type="entry name" value="WOLFFAMILY"/>
</dbReference>
<evidence type="ECO:0000256" key="8">
    <source>
        <dbReference type="ARBA" id="ARBA00064370"/>
    </source>
</evidence>
<dbReference type="Pfam" id="PF20053">
    <property type="entry name" value="WC-rich"/>
    <property type="match status" value="1"/>
</dbReference>
<dbReference type="InterPro" id="IPR045400">
    <property type="entry name" value="Wolframin_Cys-rich"/>
</dbReference>
<dbReference type="Pfam" id="PF19914">
    <property type="entry name" value="WEF-hand"/>
    <property type="match status" value="1"/>
</dbReference>
<feature type="transmembrane region" description="Helical" evidence="10">
    <location>
        <begin position="404"/>
        <end position="424"/>
    </location>
</feature>
<feature type="region of interest" description="Disordered" evidence="9">
    <location>
        <begin position="1"/>
        <end position="22"/>
    </location>
</feature>
<comment type="function">
    <text evidence="7">Involved in the early to middle stages of 60S ribosomal subunit biogenesis. Required for the biogenesis of box C/D snoRNAs such U3, U8 and U14 snoRNAs. Part of the small subunit (SSU) processome, first precursor of the small eukaryotic ribosomal subunit. During the assembly of the SSU processome in the nucleolus, many ribosome biogenesis factors, an RNA chaperone and ribosomal proteins associate with the nascent pre-rRNA and work in concert to generate RNA folding, modifications, rearrangements and cleavage as well as targeted degradation of pre-ribosomal RNA by the RNA exosome. Core component of box C/D small nucleolar ribonucleoprotein (snoRNP) complexes that function in methylation of multiple sites on ribosomal RNAs (rRNAs) and messenger RNAs (mRNAs).</text>
</comment>
<feature type="non-terminal residue" evidence="12">
    <location>
        <position position="1335"/>
    </location>
</feature>
<organism evidence="12 13">
    <name type="scientific">Asbolus verrucosus</name>
    <name type="common">Desert ironclad beetle</name>
    <dbReference type="NCBI Taxonomy" id="1661398"/>
    <lineage>
        <taxon>Eukaryota</taxon>
        <taxon>Metazoa</taxon>
        <taxon>Ecdysozoa</taxon>
        <taxon>Arthropoda</taxon>
        <taxon>Hexapoda</taxon>
        <taxon>Insecta</taxon>
        <taxon>Pterygota</taxon>
        <taxon>Neoptera</taxon>
        <taxon>Endopterygota</taxon>
        <taxon>Coleoptera</taxon>
        <taxon>Polyphaga</taxon>
        <taxon>Cucujiformia</taxon>
        <taxon>Tenebrionidae</taxon>
        <taxon>Pimeliinae</taxon>
        <taxon>Asbolus</taxon>
    </lineage>
</organism>
<evidence type="ECO:0000256" key="7">
    <source>
        <dbReference type="ARBA" id="ARBA00053627"/>
    </source>
</evidence>
<evidence type="ECO:0000313" key="12">
    <source>
        <dbReference type="EMBL" id="RZC42952.1"/>
    </source>
</evidence>
<dbReference type="Pfam" id="PF19913">
    <property type="entry name" value="WCOB"/>
    <property type="match status" value="1"/>
</dbReference>
<comment type="similarity">
    <text evidence="2">Belongs to the NOP5/NOP56 family.</text>
</comment>
<dbReference type="GO" id="GO:0005789">
    <property type="term" value="C:endoplasmic reticulum membrane"/>
    <property type="evidence" value="ECO:0007669"/>
    <property type="project" value="TreeGrafter"/>
</dbReference>
<evidence type="ECO:0000256" key="6">
    <source>
        <dbReference type="ARBA" id="ARBA00041388"/>
    </source>
</evidence>
<dbReference type="InterPro" id="IPR012974">
    <property type="entry name" value="NOP58/56_N"/>
</dbReference>
<sequence length="1335" mass="151229">MAGVVPKRATSGRKQWTLHDGPRSSLKRLRSQMATDGCPESQVVLAKQLLDEQCEVDTETKENERLGVYWLIKASEQGNIEATNLLKTCLQTGKGITELNYLDVKSCISMTQHEKLARKAAREMFASLSNGGEYITSDQLQRRILAIDKEQGQVKTIQKEPQENGQINGELVYDETESDEDTDWLQKSDVNNEKLTEDHLVSAAVDYSHGQLPIVNRTLCLSDPDLKALDHIPLVQRSILHPVLALRILYYKLIKFLGRQFPLFFPLAKSEMQLLGLMLLYTLVSFENVLYFLPMVLYFVSFVIMVIVTFQMLQIKREFHNFRLWSGLFICYSGGDLNSEEAEYQYICNNLKPYGLFFGALFINLIVYPVIVDQWIPQSELMIISFCLTFATLLGFMQKRRGKTIFDLLVFFSFGINVLAKYPYETDPVVAQGWRFLDLKIPTFASYVIGNGIEFCINFRLLLYLCIPVVFVKMASKQNWRGTYQTLIPHCVTLSWLQICIISSQGATMFGLLRGSLALVGVVLFLPLVGLTSVILPAAALTKWIITSDFIFSICAFVALCALGLGLCWICAQTRYKKITALIQIVSTFLAVFILLRSVDYKDEERYYDNNKLPEFLSWEVYQRFCHQPVWQEENIAIAQMKCAELQHSHVNWDGYINDIKIKSISNSFQTILDNFPISLRQYLYCFYGEETESDCDHFPQAVREECSSFYNAIKSVNSCSLKKFNSYTFEITTRMQSGIWGKSPEVTLIVEDHFKNFTLNLKPNDHIWFKGTLFNNEAIGSDGVLGGFKTHINLDEMGCLACSNSKLANIKKDTECKFSFSNIVNALVLGFKFLLNVLLSPITKLYVLFEHAAGYGIFKVQEFEEIGMLLPQLEAAVHDLARFNSVVQLIGFLPFKTAVAALENINAISEGILPEDLQNFLDITIPKSKKKDKISLGVSDPKLGAAITEALGIQCNHVGAVPEVIRGIRHHFHNLVKGFTANSSAVAQLGLGHSYSRAKVKFNVHRVDNMIIQSIALLDQLDKDVNTFSMRIREWYSYHFPELVKIVPENYTYARLTKFIKNRKDLTEDSLEGLEEITMDSGKAQAILDASKSSMGMDISVVDLLNIEMFASRVVALADYRNQLAEYLRTKMNDVAPNLAKLIGEQVGARLIAHAGSLTNLAKYPASTVQILGAEKALFRALKTRGNTPKYGLLFHSTFIGRAGTKNKGRISRYLANKCSIASRIDCFTEQPTQIFGEKLRQQVEDRLKFYETGDIPKKNIEVMKEAIEELEQEAAQIKSEKKKKKKRKRQLETANNESLEENGLGQVNGSILEENEEPPKKKKKKNKKSKQEN</sequence>
<accession>A0A482WCI7</accession>
<dbReference type="Gene3D" id="1.25.40.10">
    <property type="entry name" value="Tetratricopeptide repeat domain"/>
    <property type="match status" value="1"/>
</dbReference>
<keyword evidence="4" id="KW-0539">Nucleus</keyword>
<dbReference type="SMART" id="SM00931">
    <property type="entry name" value="NOSIC"/>
    <property type="match status" value="1"/>
</dbReference>
<gene>
    <name evidence="12" type="ORF">BDFB_000414</name>
</gene>
<evidence type="ECO:0000256" key="10">
    <source>
        <dbReference type="SAM" id="Phobius"/>
    </source>
</evidence>
<feature type="transmembrane region" description="Helical" evidence="10">
    <location>
        <begin position="517"/>
        <end position="538"/>
    </location>
</feature>
<dbReference type="InterPro" id="IPR036070">
    <property type="entry name" value="Nop_dom_sf"/>
</dbReference>
<evidence type="ECO:0000256" key="1">
    <source>
        <dbReference type="ARBA" id="ARBA00004604"/>
    </source>
</evidence>
<dbReference type="GO" id="GO:0055074">
    <property type="term" value="P:calcium ion homeostasis"/>
    <property type="evidence" value="ECO:0007669"/>
    <property type="project" value="TreeGrafter"/>
</dbReference>
<evidence type="ECO:0000256" key="2">
    <source>
        <dbReference type="ARBA" id="ARBA00009211"/>
    </source>
</evidence>
<dbReference type="Gene3D" id="1.10.246.90">
    <property type="entry name" value="Nop domain"/>
    <property type="match status" value="1"/>
</dbReference>
<dbReference type="GO" id="GO:0030968">
    <property type="term" value="P:endoplasmic reticulum unfolded protein response"/>
    <property type="evidence" value="ECO:0007669"/>
    <property type="project" value="TreeGrafter"/>
</dbReference>
<evidence type="ECO:0000256" key="4">
    <source>
        <dbReference type="ARBA" id="ARBA00023242"/>
    </source>
</evidence>
<keyword evidence="10" id="KW-1133">Transmembrane helix</keyword>
<dbReference type="InterPro" id="IPR042239">
    <property type="entry name" value="Nop_C"/>
</dbReference>
<dbReference type="InterPro" id="IPR045460">
    <property type="entry name" value="Wolframin_EF-hand"/>
</dbReference>
<comment type="subcellular location">
    <subcellularLocation>
        <location evidence="1">Nucleus</location>
        <location evidence="1">Nucleolus</location>
    </subcellularLocation>
</comment>
<dbReference type="EMBL" id="QDEB01003290">
    <property type="protein sequence ID" value="RZC42952.1"/>
    <property type="molecule type" value="Genomic_DNA"/>
</dbReference>
<dbReference type="PANTHER" id="PTHR13098">
    <property type="entry name" value="WOLFRAMIN"/>
    <property type="match status" value="1"/>
</dbReference>
<name>A0A482WCI7_ASBVE</name>
<evidence type="ECO:0000313" key="13">
    <source>
        <dbReference type="Proteomes" id="UP000292052"/>
    </source>
</evidence>
<dbReference type="InterPro" id="IPR011990">
    <property type="entry name" value="TPR-like_helical_dom_sf"/>
</dbReference>
<dbReference type="Proteomes" id="UP000292052">
    <property type="component" value="Unassembled WGS sequence"/>
</dbReference>
<dbReference type="InterPro" id="IPR002687">
    <property type="entry name" value="Nop_dom"/>
</dbReference>
<dbReference type="PANTHER" id="PTHR13098:SF3">
    <property type="entry name" value="WOLFRAMIN"/>
    <property type="match status" value="1"/>
</dbReference>
<dbReference type="InterPro" id="IPR045458">
    <property type="entry name" value="Wolframin_Sel1-like_rpt"/>
</dbReference>